<dbReference type="Proteomes" id="UP001152300">
    <property type="component" value="Unassembled WGS sequence"/>
</dbReference>
<proteinExistence type="predicted"/>
<comment type="caution">
    <text evidence="1">The sequence shown here is derived from an EMBL/GenBank/DDBJ whole genome shotgun (WGS) entry which is preliminary data.</text>
</comment>
<accession>A0A9X0AA36</accession>
<dbReference type="OrthoDB" id="437457at2759"/>
<keyword evidence="2" id="KW-1185">Reference proteome</keyword>
<gene>
    <name evidence="1" type="ORF">OCU04_011941</name>
</gene>
<name>A0A9X0AA36_9HELO</name>
<dbReference type="AlphaFoldDB" id="A0A9X0AA36"/>
<dbReference type="EMBL" id="JAPEIS010000015">
    <property type="protein sequence ID" value="KAJ8058957.1"/>
    <property type="molecule type" value="Genomic_DNA"/>
</dbReference>
<sequence length="113" mass="12903">MQVRHCSSDLRIQVLTVDENYYLDIDMNDVGLAIDDLFAYAGGWEKDTEYEFTKSKFKEIELDPVLLGVPNDRFGIEHPMSTLAAKVCCLGEQNFLDRDKFIEGEIALNHPIC</sequence>
<evidence type="ECO:0000313" key="2">
    <source>
        <dbReference type="Proteomes" id="UP001152300"/>
    </source>
</evidence>
<protein>
    <submittedName>
        <fullName evidence="1">Uncharacterized protein</fullName>
    </submittedName>
</protein>
<reference evidence="1" key="1">
    <citation type="submission" date="2022-11" db="EMBL/GenBank/DDBJ databases">
        <title>Genome Resource of Sclerotinia nivalis Strain SnTB1, a Plant Pathogen Isolated from American Ginseng.</title>
        <authorList>
            <person name="Fan S."/>
        </authorList>
    </citation>
    <scope>NUCLEOTIDE SEQUENCE</scope>
    <source>
        <strain evidence="1">SnTB1</strain>
    </source>
</reference>
<evidence type="ECO:0000313" key="1">
    <source>
        <dbReference type="EMBL" id="KAJ8058957.1"/>
    </source>
</evidence>
<organism evidence="1 2">
    <name type="scientific">Sclerotinia nivalis</name>
    <dbReference type="NCBI Taxonomy" id="352851"/>
    <lineage>
        <taxon>Eukaryota</taxon>
        <taxon>Fungi</taxon>
        <taxon>Dikarya</taxon>
        <taxon>Ascomycota</taxon>
        <taxon>Pezizomycotina</taxon>
        <taxon>Leotiomycetes</taxon>
        <taxon>Helotiales</taxon>
        <taxon>Sclerotiniaceae</taxon>
        <taxon>Sclerotinia</taxon>
    </lineage>
</organism>